<evidence type="ECO:0000313" key="2">
    <source>
        <dbReference type="Proteomes" id="UP000254634"/>
    </source>
</evidence>
<protein>
    <submittedName>
        <fullName evidence="1">Phosphoribosylaminoimidazole carboxylase ATPase subunit</fullName>
    </submittedName>
</protein>
<dbReference type="RefSeq" id="WP_018371576.1">
    <property type="nucleotide sequence ID" value="NZ_UHFR01000005.1"/>
</dbReference>
<organism evidence="1 2">
    <name type="scientific">Streptococcus massiliensis</name>
    <dbReference type="NCBI Taxonomy" id="313439"/>
    <lineage>
        <taxon>Bacteria</taxon>
        <taxon>Bacillati</taxon>
        <taxon>Bacillota</taxon>
        <taxon>Bacilli</taxon>
        <taxon>Lactobacillales</taxon>
        <taxon>Streptococcaceae</taxon>
        <taxon>Streptococcus</taxon>
    </lineage>
</organism>
<dbReference type="OrthoDB" id="9803145at2"/>
<gene>
    <name evidence="1" type="ORF">NCTC13765_01506</name>
</gene>
<keyword evidence="2" id="KW-1185">Reference proteome</keyword>
<sequence length="80" mass="9147">MIKLITHAFADGEEPIFQIAYASADEAKVEAKLAELKEQFPQDYLAIYKLPLDSDLDQHFALRLDLVSNLIKEQEQAKKQ</sequence>
<dbReference type="EMBL" id="UHFR01000005">
    <property type="protein sequence ID" value="SUN77000.1"/>
    <property type="molecule type" value="Genomic_DNA"/>
</dbReference>
<evidence type="ECO:0000313" key="1">
    <source>
        <dbReference type="EMBL" id="SUN77000.1"/>
    </source>
</evidence>
<dbReference type="AlphaFoldDB" id="A0A380L392"/>
<dbReference type="STRING" id="1123307.GCA_000380065_00882"/>
<reference evidence="1" key="1">
    <citation type="submission" date="2018-06" db="EMBL/GenBank/DDBJ databases">
        <authorList>
            <consortium name="Pathogen Informatics"/>
            <person name="Doyle S."/>
        </authorList>
    </citation>
    <scope>NUCLEOTIDE SEQUENCE [LARGE SCALE GENOMIC DNA]</scope>
    <source>
        <strain evidence="1">NCTC13765</strain>
    </source>
</reference>
<proteinExistence type="predicted"/>
<dbReference type="Proteomes" id="UP000254634">
    <property type="component" value="Unassembled WGS sequence"/>
</dbReference>
<accession>A0A380L392</accession>
<name>A0A380L392_9STRE</name>